<evidence type="ECO:0000313" key="2">
    <source>
        <dbReference type="Proteomes" id="UP000178602"/>
    </source>
</evidence>
<evidence type="ECO:0000313" key="1">
    <source>
        <dbReference type="EMBL" id="OGC28271.1"/>
    </source>
</evidence>
<protein>
    <submittedName>
        <fullName evidence="1">Uncharacterized protein</fullName>
    </submittedName>
</protein>
<name>A0A1F4T628_UNCSA</name>
<reference evidence="1 2" key="1">
    <citation type="journal article" date="2016" name="Nat. Commun.">
        <title>Thousands of microbial genomes shed light on interconnected biogeochemical processes in an aquifer system.</title>
        <authorList>
            <person name="Anantharaman K."/>
            <person name="Brown C.T."/>
            <person name="Hug L.A."/>
            <person name="Sharon I."/>
            <person name="Castelle C.J."/>
            <person name="Probst A.J."/>
            <person name="Thomas B.C."/>
            <person name="Singh A."/>
            <person name="Wilkins M.J."/>
            <person name="Karaoz U."/>
            <person name="Brodie E.L."/>
            <person name="Williams K.H."/>
            <person name="Hubbard S.S."/>
            <person name="Banfield J.F."/>
        </authorList>
    </citation>
    <scope>NUCLEOTIDE SEQUENCE [LARGE SCALE GENOMIC DNA]</scope>
</reference>
<sequence length="61" mass="6961">MINKTQAKTYTVSDLYKEAAKLVQDEFKGMKERALTPAEQVKSEELAKLISKMALKEMKLL</sequence>
<proteinExistence type="predicted"/>
<dbReference type="Proteomes" id="UP000178602">
    <property type="component" value="Unassembled WGS sequence"/>
</dbReference>
<accession>A0A1F4T628</accession>
<dbReference type="AlphaFoldDB" id="A0A1F4T628"/>
<comment type="caution">
    <text evidence="1">The sequence shown here is derived from an EMBL/GenBank/DDBJ whole genome shotgun (WGS) entry which is preliminary data.</text>
</comment>
<gene>
    <name evidence="1" type="ORF">A3K49_04735</name>
</gene>
<organism evidence="1 2">
    <name type="scientific">candidate division WOR-1 bacterium RIFOXYC12_FULL_54_18</name>
    <dbReference type="NCBI Taxonomy" id="1802584"/>
    <lineage>
        <taxon>Bacteria</taxon>
        <taxon>Bacillati</taxon>
        <taxon>Saganbacteria</taxon>
    </lineage>
</organism>
<dbReference type="EMBL" id="MEUG01000001">
    <property type="protein sequence ID" value="OGC28271.1"/>
    <property type="molecule type" value="Genomic_DNA"/>
</dbReference>